<comment type="caution">
    <text evidence="4">The sequence shown here is derived from an EMBL/GenBank/DDBJ whole genome shotgun (WGS) entry which is preliminary data.</text>
</comment>
<dbReference type="InterPro" id="IPR000569">
    <property type="entry name" value="HECT_dom"/>
</dbReference>
<evidence type="ECO:0000313" key="4">
    <source>
        <dbReference type="EMBL" id="KAK3592785.1"/>
    </source>
</evidence>
<accession>A0AAE0VXK5</accession>
<keyword evidence="5" id="KW-1185">Reference proteome</keyword>
<evidence type="ECO:0000256" key="2">
    <source>
        <dbReference type="PROSITE-ProRule" id="PRU00104"/>
    </source>
</evidence>
<sequence>MHSQDDEDKEEVERKTVAFWETYLIIVENGGSQIHLEDIMIFATGMKEQAYGQTPNISFLHPKNGNPASKYPISSTCSCTLYLPLHDTLEMFKEAMDFGILNGSQFGRA</sequence>
<evidence type="ECO:0000313" key="5">
    <source>
        <dbReference type="Proteomes" id="UP001195483"/>
    </source>
</evidence>
<dbReference type="SUPFAM" id="SSF56204">
    <property type="entry name" value="Hect, E3 ligase catalytic domain"/>
    <property type="match status" value="1"/>
</dbReference>
<dbReference type="InterPro" id="IPR035983">
    <property type="entry name" value="Hect_E3_ubiquitin_ligase"/>
</dbReference>
<dbReference type="EMBL" id="JAEAOA010000264">
    <property type="protein sequence ID" value="KAK3592785.1"/>
    <property type="molecule type" value="Genomic_DNA"/>
</dbReference>
<protein>
    <recommendedName>
        <fullName evidence="3">HECT domain-containing protein</fullName>
    </recommendedName>
</protein>
<evidence type="ECO:0000256" key="1">
    <source>
        <dbReference type="ARBA" id="ARBA00022786"/>
    </source>
</evidence>
<organism evidence="4 5">
    <name type="scientific">Potamilus streckersoni</name>
    <dbReference type="NCBI Taxonomy" id="2493646"/>
    <lineage>
        <taxon>Eukaryota</taxon>
        <taxon>Metazoa</taxon>
        <taxon>Spiralia</taxon>
        <taxon>Lophotrochozoa</taxon>
        <taxon>Mollusca</taxon>
        <taxon>Bivalvia</taxon>
        <taxon>Autobranchia</taxon>
        <taxon>Heteroconchia</taxon>
        <taxon>Palaeoheterodonta</taxon>
        <taxon>Unionida</taxon>
        <taxon>Unionoidea</taxon>
        <taxon>Unionidae</taxon>
        <taxon>Ambleminae</taxon>
        <taxon>Lampsilini</taxon>
        <taxon>Potamilus</taxon>
    </lineage>
</organism>
<reference evidence="4" key="3">
    <citation type="submission" date="2023-05" db="EMBL/GenBank/DDBJ databases">
        <authorList>
            <person name="Smith C.H."/>
        </authorList>
    </citation>
    <scope>NUCLEOTIDE SEQUENCE</scope>
    <source>
        <strain evidence="4">CHS0354</strain>
        <tissue evidence="4">Mantle</tissue>
    </source>
</reference>
<dbReference type="Gene3D" id="3.30.2410.10">
    <property type="entry name" value="Hect, E3 ligase catalytic domain"/>
    <property type="match status" value="1"/>
</dbReference>
<dbReference type="PROSITE" id="PS50237">
    <property type="entry name" value="HECT"/>
    <property type="match status" value="1"/>
</dbReference>
<dbReference type="Proteomes" id="UP001195483">
    <property type="component" value="Unassembled WGS sequence"/>
</dbReference>
<keyword evidence="1 2" id="KW-0833">Ubl conjugation pathway</keyword>
<evidence type="ECO:0000259" key="3">
    <source>
        <dbReference type="PROSITE" id="PS50237"/>
    </source>
</evidence>
<reference evidence="4" key="1">
    <citation type="journal article" date="2021" name="Genome Biol. Evol.">
        <title>A High-Quality Reference Genome for a Parasitic Bivalve with Doubly Uniparental Inheritance (Bivalvia: Unionida).</title>
        <authorList>
            <person name="Smith C.H."/>
        </authorList>
    </citation>
    <scope>NUCLEOTIDE SEQUENCE</scope>
    <source>
        <strain evidence="4">CHS0354</strain>
    </source>
</reference>
<reference evidence="4" key="2">
    <citation type="journal article" date="2021" name="Genome Biol. Evol.">
        <title>Developing a high-quality reference genome for a parasitic bivalve with doubly uniparental inheritance (Bivalvia: Unionida).</title>
        <authorList>
            <person name="Smith C.H."/>
        </authorList>
    </citation>
    <scope>NUCLEOTIDE SEQUENCE</scope>
    <source>
        <strain evidence="4">CHS0354</strain>
        <tissue evidence="4">Mantle</tissue>
    </source>
</reference>
<gene>
    <name evidence="4" type="ORF">CHS0354_003228</name>
</gene>
<feature type="domain" description="HECT" evidence="3">
    <location>
        <begin position="43"/>
        <end position="109"/>
    </location>
</feature>
<dbReference type="GO" id="GO:0004842">
    <property type="term" value="F:ubiquitin-protein transferase activity"/>
    <property type="evidence" value="ECO:0007669"/>
    <property type="project" value="InterPro"/>
</dbReference>
<proteinExistence type="predicted"/>
<feature type="active site" description="Glycyl thioester intermediate" evidence="2">
    <location>
        <position position="77"/>
    </location>
</feature>
<dbReference type="AlphaFoldDB" id="A0AAE0VXK5"/>
<name>A0AAE0VXK5_9BIVA</name>